<dbReference type="EMBL" id="CP142734">
    <property type="protein sequence ID" value="WUR04546.1"/>
    <property type="molecule type" value="Genomic_DNA"/>
</dbReference>
<evidence type="ECO:0000259" key="1">
    <source>
        <dbReference type="Pfam" id="PF00692"/>
    </source>
</evidence>
<dbReference type="GeneID" id="90542380"/>
<gene>
    <name evidence="2" type="ORF">VNE69_09101</name>
</gene>
<sequence length="103" mass="11713">MFKIEYLPGASKIQNINGIYKCFAYEDGFIDPNKGGLISVGFKMQVTKEYFIYVFSTKYHGLGGVGDSDYRGIFNIIVFNNTEEVIKYKKGEYVGNISIIRIN</sequence>
<organism evidence="2 3">
    <name type="scientific">Vairimorpha necatrix</name>
    <dbReference type="NCBI Taxonomy" id="6039"/>
    <lineage>
        <taxon>Eukaryota</taxon>
        <taxon>Fungi</taxon>
        <taxon>Fungi incertae sedis</taxon>
        <taxon>Microsporidia</taxon>
        <taxon>Nosematidae</taxon>
        <taxon>Vairimorpha</taxon>
    </lineage>
</organism>
<reference evidence="2" key="1">
    <citation type="journal article" date="2024" name="BMC Genomics">
        <title>Functional annotation of a divergent genome using sequence and structure-based similarity.</title>
        <authorList>
            <person name="Svedberg D."/>
            <person name="Winiger R.R."/>
            <person name="Berg A."/>
            <person name="Sharma H."/>
            <person name="Tellgren-Roth C."/>
            <person name="Debrunner-Vossbrinck B.A."/>
            <person name="Vossbrinck C.R."/>
            <person name="Barandun J."/>
        </authorList>
    </citation>
    <scope>NUCLEOTIDE SEQUENCE</scope>
    <source>
        <strain evidence="2">Illinois isolate</strain>
    </source>
</reference>
<dbReference type="Pfam" id="PF00692">
    <property type="entry name" value="dUTPase"/>
    <property type="match status" value="1"/>
</dbReference>
<evidence type="ECO:0000313" key="3">
    <source>
        <dbReference type="Proteomes" id="UP001334084"/>
    </source>
</evidence>
<dbReference type="Gene3D" id="2.70.40.10">
    <property type="match status" value="1"/>
</dbReference>
<accession>A0AAX4JFA4</accession>
<feature type="domain" description="dUTPase-like" evidence="1">
    <location>
        <begin position="62"/>
        <end position="94"/>
    </location>
</feature>
<dbReference type="SUPFAM" id="SSF51283">
    <property type="entry name" value="dUTPase-like"/>
    <property type="match status" value="1"/>
</dbReference>
<evidence type="ECO:0000313" key="2">
    <source>
        <dbReference type="EMBL" id="WUR04546.1"/>
    </source>
</evidence>
<proteinExistence type="predicted"/>
<name>A0AAX4JFA4_9MICR</name>
<dbReference type="Proteomes" id="UP001334084">
    <property type="component" value="Chromosome 9"/>
</dbReference>
<dbReference type="RefSeq" id="XP_065330691.1">
    <property type="nucleotide sequence ID" value="XM_065474619.1"/>
</dbReference>
<dbReference type="KEGG" id="vnx:VNE69_09101"/>
<keyword evidence="3" id="KW-1185">Reference proteome</keyword>
<dbReference type="InterPro" id="IPR036157">
    <property type="entry name" value="dUTPase-like_sf"/>
</dbReference>
<dbReference type="AlphaFoldDB" id="A0AAX4JFA4"/>
<protein>
    <submittedName>
        <fullName evidence="2">Deoxyuridine 5'-triphosphate nucleotidohydrolase</fullName>
    </submittedName>
</protein>
<dbReference type="InterPro" id="IPR029054">
    <property type="entry name" value="dUTPase-like"/>
</dbReference>